<sequence length="669" mass="74780">MVVKCKNDHLKADEILKSDSTKLMIRQRNPDFEFIEPDNQGIVKTVIQEFTSPCKSGHDFLNSFLSFFPILQWLPKYSIRDNLFGDIIAGITVGVLHVPQGIAYALLAGIKPINGLYMSFFAPLFYMFFGTSMHCSLGSFAVVSLMTGVTNENIMQKYYGINATDIFEMNDYSIYQINPMTIASTLAFTVGICELIIALLRLDFLCVYFSDPLVGGFTTGAAVHVLASQLDDIMGIKLTRVSGPGYLFVVIYQLALKVYQSNLWTLGISACAAVFLIVGKDYVTPAINKFTPVKIVIPYELIVMIVTTIVSHTYSWHGIHSIPVVGTVPKGLPTPHLPQLHLIPECLPTALAITIVTIAVHISMAKMIAKRLNYSIDSSQEMYAVGFTSTLSGLFPVFPCSIALARTMVTVECGAKTLLSNLLTAFLLLSVIMWFGPYFESLPLCILSTVIVCALRPMFLKFKDLPQLWRISKLDCMIWITSFAATVCIDVIGGFAVSIAFALFTVILRTQWPNWGAKITKPVLSENGITLRRTCIFKFESFLLFTNAERFKKAGYQVLNSWTGHLPRIREDDKAGFYFVFDCSALSQIDTMGINAIKDVISEIQARTKAIIYYANTREELIDLLLYSKVAGSHWEFVSSVDEFLTLINLRPFQRNETNFNLVEDNFIK</sequence>
<protein>
    <submittedName>
        <fullName evidence="2">STAS domain-containing protein</fullName>
    </submittedName>
</protein>
<dbReference type="WBParaSite" id="PS1159_v2.g22101.t1">
    <property type="protein sequence ID" value="PS1159_v2.g22101.t1"/>
    <property type="gene ID" value="PS1159_v2.g22101"/>
</dbReference>
<reference evidence="2" key="1">
    <citation type="submission" date="2022-11" db="UniProtKB">
        <authorList>
            <consortium name="WormBaseParasite"/>
        </authorList>
    </citation>
    <scope>IDENTIFICATION</scope>
</reference>
<accession>A0AC35FY33</accession>
<proteinExistence type="predicted"/>
<dbReference type="Proteomes" id="UP000887580">
    <property type="component" value="Unplaced"/>
</dbReference>
<organism evidence="1 2">
    <name type="scientific">Panagrolaimus sp. PS1159</name>
    <dbReference type="NCBI Taxonomy" id="55785"/>
    <lineage>
        <taxon>Eukaryota</taxon>
        <taxon>Metazoa</taxon>
        <taxon>Ecdysozoa</taxon>
        <taxon>Nematoda</taxon>
        <taxon>Chromadorea</taxon>
        <taxon>Rhabditida</taxon>
        <taxon>Tylenchina</taxon>
        <taxon>Panagrolaimomorpha</taxon>
        <taxon>Panagrolaimoidea</taxon>
        <taxon>Panagrolaimidae</taxon>
        <taxon>Panagrolaimus</taxon>
    </lineage>
</organism>
<evidence type="ECO:0000313" key="1">
    <source>
        <dbReference type="Proteomes" id="UP000887580"/>
    </source>
</evidence>
<evidence type="ECO:0000313" key="2">
    <source>
        <dbReference type="WBParaSite" id="PS1159_v2.g22101.t1"/>
    </source>
</evidence>
<name>A0AC35FY33_9BILA</name>